<comment type="caution">
    <text evidence="13">The sequence shown here is derived from an EMBL/GenBank/DDBJ whole genome shotgun (WGS) entry which is preliminary data.</text>
</comment>
<keyword evidence="8" id="KW-0028">Amino-acid biosynthesis</keyword>
<keyword evidence="5 8" id="KW-0805">Transcription regulation</keyword>
<dbReference type="Pfam" id="PF02863">
    <property type="entry name" value="Arg_repressor_C"/>
    <property type="match status" value="1"/>
</dbReference>
<dbReference type="Pfam" id="PF01316">
    <property type="entry name" value="Arg_repressor"/>
    <property type="match status" value="1"/>
</dbReference>
<feature type="compositionally biased region" description="Basic and acidic residues" evidence="10">
    <location>
        <begin position="166"/>
        <end position="176"/>
    </location>
</feature>
<dbReference type="Gene3D" id="3.30.1360.40">
    <property type="match status" value="1"/>
</dbReference>
<dbReference type="InterPro" id="IPR020899">
    <property type="entry name" value="Arg_repress_C"/>
</dbReference>
<feature type="domain" description="Arginine repressor DNA-binding" evidence="11">
    <location>
        <begin position="11"/>
        <end position="78"/>
    </location>
</feature>
<dbReference type="InterPro" id="IPR036388">
    <property type="entry name" value="WH-like_DNA-bd_sf"/>
</dbReference>
<keyword evidence="14" id="KW-1185">Reference proteome</keyword>
<evidence type="ECO:0000256" key="7">
    <source>
        <dbReference type="ARBA" id="ARBA00023163"/>
    </source>
</evidence>
<evidence type="ECO:0000256" key="10">
    <source>
        <dbReference type="SAM" id="MobiDB-lite"/>
    </source>
</evidence>
<dbReference type="NCBIfam" id="NF002880">
    <property type="entry name" value="PRK03341.1"/>
    <property type="match status" value="1"/>
</dbReference>
<evidence type="ECO:0000259" key="12">
    <source>
        <dbReference type="Pfam" id="PF02863"/>
    </source>
</evidence>
<gene>
    <name evidence="8" type="primary">argR</name>
    <name evidence="13" type="ORF">JOF43_003447</name>
</gene>
<name>A0ABS4X4S7_9MICO</name>
<dbReference type="SUPFAM" id="SSF55252">
    <property type="entry name" value="C-terminal domain of arginine repressor"/>
    <property type="match status" value="1"/>
</dbReference>
<dbReference type="SUPFAM" id="SSF46785">
    <property type="entry name" value="Winged helix' DNA-binding domain"/>
    <property type="match status" value="1"/>
</dbReference>
<evidence type="ECO:0000313" key="14">
    <source>
        <dbReference type="Proteomes" id="UP001519290"/>
    </source>
</evidence>
<dbReference type="Proteomes" id="UP001519290">
    <property type="component" value="Unassembled WGS sequence"/>
</dbReference>
<keyword evidence="4 8" id="KW-0678">Repressor</keyword>
<comment type="function">
    <text evidence="8">Regulates arginine biosynthesis genes.</text>
</comment>
<sequence>MSEQRRALAQTKTSRQQRIVQLLTHQEVSSQSQLAQLLTAEGTEVTQATLSRDLVELQAEKVRGSAGSLVYRLPPEGGTPRPAGPPAESELLEARLPRLAEGLLVSAEASGNLVVVRTPPGGAQYLASALDRSVMPDVLGTIAGDDTVLLVSRDPDGGERLAGRLLELADGRRETPECSESPDALDAPEAPERPAEPGLGGTSPGT</sequence>
<keyword evidence="6 8" id="KW-0238">DNA-binding</keyword>
<dbReference type="InterPro" id="IPR036251">
    <property type="entry name" value="Arg_repress_C_sf"/>
</dbReference>
<accession>A0ABS4X4S7</accession>
<evidence type="ECO:0000256" key="8">
    <source>
        <dbReference type="HAMAP-Rule" id="MF_00173"/>
    </source>
</evidence>
<dbReference type="InterPro" id="IPR001669">
    <property type="entry name" value="Arg_repress"/>
</dbReference>
<dbReference type="RefSeq" id="WP_245354592.1">
    <property type="nucleotide sequence ID" value="NZ_BAAAJW010000012.1"/>
</dbReference>
<dbReference type="InterPro" id="IPR036390">
    <property type="entry name" value="WH_DNA-bd_sf"/>
</dbReference>
<organism evidence="13 14">
    <name type="scientific">Brachybacterium sacelli</name>
    <dbReference type="NCBI Taxonomy" id="173364"/>
    <lineage>
        <taxon>Bacteria</taxon>
        <taxon>Bacillati</taxon>
        <taxon>Actinomycetota</taxon>
        <taxon>Actinomycetes</taxon>
        <taxon>Micrococcales</taxon>
        <taxon>Dermabacteraceae</taxon>
        <taxon>Brachybacterium</taxon>
    </lineage>
</organism>
<proteinExistence type="inferred from homology"/>
<keyword evidence="3 8" id="KW-0963">Cytoplasm</keyword>
<feature type="region of interest" description="Disordered" evidence="10">
    <location>
        <begin position="166"/>
        <end position="206"/>
    </location>
</feature>
<evidence type="ECO:0000256" key="5">
    <source>
        <dbReference type="ARBA" id="ARBA00023015"/>
    </source>
</evidence>
<evidence type="ECO:0000256" key="6">
    <source>
        <dbReference type="ARBA" id="ARBA00023125"/>
    </source>
</evidence>
<dbReference type="InterPro" id="IPR020900">
    <property type="entry name" value="Arg_repress_DNA-bd"/>
</dbReference>
<evidence type="ECO:0000256" key="4">
    <source>
        <dbReference type="ARBA" id="ARBA00022491"/>
    </source>
</evidence>
<evidence type="ECO:0000256" key="3">
    <source>
        <dbReference type="ARBA" id="ARBA00022490"/>
    </source>
</evidence>
<dbReference type="PRINTS" id="PR01467">
    <property type="entry name" value="ARGREPRESSOR"/>
</dbReference>
<keyword evidence="7 8" id="KW-0804">Transcription</keyword>
<protein>
    <recommendedName>
        <fullName evidence="8 9">Arginine repressor</fullName>
    </recommendedName>
</protein>
<evidence type="ECO:0000259" key="11">
    <source>
        <dbReference type="Pfam" id="PF01316"/>
    </source>
</evidence>
<evidence type="ECO:0000256" key="2">
    <source>
        <dbReference type="ARBA" id="ARBA00008316"/>
    </source>
</evidence>
<dbReference type="NCBIfam" id="TIGR01529">
    <property type="entry name" value="argR_whole"/>
    <property type="match status" value="1"/>
</dbReference>
<dbReference type="Gene3D" id="1.10.10.10">
    <property type="entry name" value="Winged helix-like DNA-binding domain superfamily/Winged helix DNA-binding domain"/>
    <property type="match status" value="1"/>
</dbReference>
<evidence type="ECO:0000256" key="1">
    <source>
        <dbReference type="ARBA" id="ARBA00004496"/>
    </source>
</evidence>
<comment type="pathway">
    <text evidence="8">Amino-acid biosynthesis; L-arginine biosynthesis [regulation].</text>
</comment>
<evidence type="ECO:0000313" key="13">
    <source>
        <dbReference type="EMBL" id="MBP2383458.1"/>
    </source>
</evidence>
<dbReference type="PANTHER" id="PTHR34471">
    <property type="entry name" value="ARGININE REPRESSOR"/>
    <property type="match status" value="1"/>
</dbReference>
<dbReference type="PANTHER" id="PTHR34471:SF1">
    <property type="entry name" value="ARGININE REPRESSOR"/>
    <property type="match status" value="1"/>
</dbReference>
<keyword evidence="8" id="KW-0055">Arginine biosynthesis</keyword>
<dbReference type="HAMAP" id="MF_00173">
    <property type="entry name" value="Arg_repressor"/>
    <property type="match status" value="1"/>
</dbReference>
<reference evidence="13 14" key="1">
    <citation type="submission" date="2021-03" db="EMBL/GenBank/DDBJ databases">
        <title>Sequencing the genomes of 1000 actinobacteria strains.</title>
        <authorList>
            <person name="Klenk H.-P."/>
        </authorList>
    </citation>
    <scope>NUCLEOTIDE SEQUENCE [LARGE SCALE GENOMIC DNA]</scope>
    <source>
        <strain evidence="13 14">DSM 14566</strain>
    </source>
</reference>
<comment type="similarity">
    <text evidence="2 8">Belongs to the ArgR family.</text>
</comment>
<comment type="subcellular location">
    <subcellularLocation>
        <location evidence="1 8">Cytoplasm</location>
    </subcellularLocation>
</comment>
<feature type="domain" description="Arginine repressor C-terminal" evidence="12">
    <location>
        <begin position="103"/>
        <end position="165"/>
    </location>
</feature>
<evidence type="ECO:0000256" key="9">
    <source>
        <dbReference type="NCBIfam" id="TIGR01529"/>
    </source>
</evidence>
<dbReference type="EMBL" id="JAGIOD010000002">
    <property type="protein sequence ID" value="MBP2383458.1"/>
    <property type="molecule type" value="Genomic_DNA"/>
</dbReference>